<dbReference type="PANTHER" id="PTHR46148">
    <property type="entry name" value="CHROMO DOMAIN-CONTAINING PROTEIN"/>
    <property type="match status" value="1"/>
</dbReference>
<name>A0AAV8SSN0_9ROSI</name>
<protein>
    <recommendedName>
        <fullName evidence="1">Tf2-1-like SH3-like domain-containing protein</fullName>
    </recommendedName>
</protein>
<feature type="domain" description="Tf2-1-like SH3-like" evidence="1">
    <location>
        <begin position="17"/>
        <end position="82"/>
    </location>
</feature>
<accession>A0AAV8SSN0</accession>
<reference evidence="2 3" key="1">
    <citation type="submission" date="2021-09" db="EMBL/GenBank/DDBJ databases">
        <title>Genomic insights and catalytic innovation underlie evolution of tropane alkaloids biosynthesis.</title>
        <authorList>
            <person name="Wang Y.-J."/>
            <person name="Tian T."/>
            <person name="Huang J.-P."/>
            <person name="Huang S.-X."/>
        </authorList>
    </citation>
    <scope>NUCLEOTIDE SEQUENCE [LARGE SCALE GENOMIC DNA]</scope>
    <source>
        <strain evidence="2">KIB-2018</strain>
        <tissue evidence="2">Leaf</tissue>
    </source>
</reference>
<dbReference type="InterPro" id="IPR016197">
    <property type="entry name" value="Chromo-like_dom_sf"/>
</dbReference>
<sequence length="187" mass="21321">MKSSYDKSHRFVEFQVGDKVLLRLHPYRQISVAKRKNQKLSPRFFGPFTILERIGSMAYRLDLPLDSRLHSVFHVSCLKQYHEGLSPPSLILPSIPPVNTTQPSAILDYRVKGGIPKILVHWSHSSPADASWEPFHSITDKFPEFQLEDKLPLGRGSNVTKPLQVYTRYGHGSKAIHSKQPLIELLN</sequence>
<dbReference type="PANTHER" id="PTHR46148:SF52">
    <property type="entry name" value="OS04G0603800 PROTEIN"/>
    <property type="match status" value="1"/>
</dbReference>
<organism evidence="2 3">
    <name type="scientific">Erythroxylum novogranatense</name>
    <dbReference type="NCBI Taxonomy" id="1862640"/>
    <lineage>
        <taxon>Eukaryota</taxon>
        <taxon>Viridiplantae</taxon>
        <taxon>Streptophyta</taxon>
        <taxon>Embryophyta</taxon>
        <taxon>Tracheophyta</taxon>
        <taxon>Spermatophyta</taxon>
        <taxon>Magnoliopsida</taxon>
        <taxon>eudicotyledons</taxon>
        <taxon>Gunneridae</taxon>
        <taxon>Pentapetalae</taxon>
        <taxon>rosids</taxon>
        <taxon>fabids</taxon>
        <taxon>Malpighiales</taxon>
        <taxon>Erythroxylaceae</taxon>
        <taxon>Erythroxylum</taxon>
    </lineage>
</organism>
<evidence type="ECO:0000259" key="1">
    <source>
        <dbReference type="Pfam" id="PF24626"/>
    </source>
</evidence>
<dbReference type="SUPFAM" id="SSF54160">
    <property type="entry name" value="Chromo domain-like"/>
    <property type="match status" value="1"/>
</dbReference>
<dbReference type="Gene3D" id="2.40.50.40">
    <property type="match status" value="1"/>
</dbReference>
<comment type="caution">
    <text evidence="2">The sequence shown here is derived from an EMBL/GenBank/DDBJ whole genome shotgun (WGS) entry which is preliminary data.</text>
</comment>
<evidence type="ECO:0000313" key="3">
    <source>
        <dbReference type="Proteomes" id="UP001159364"/>
    </source>
</evidence>
<proteinExistence type="predicted"/>
<keyword evidence="3" id="KW-1185">Reference proteome</keyword>
<gene>
    <name evidence="2" type="ORF">K2173_015526</name>
</gene>
<evidence type="ECO:0000313" key="2">
    <source>
        <dbReference type="EMBL" id="KAJ8755014.1"/>
    </source>
</evidence>
<dbReference type="Pfam" id="PF24626">
    <property type="entry name" value="SH3_Tf2-1"/>
    <property type="match status" value="1"/>
</dbReference>
<dbReference type="Proteomes" id="UP001159364">
    <property type="component" value="Linkage Group LG09"/>
</dbReference>
<dbReference type="AlphaFoldDB" id="A0AAV8SSN0"/>
<dbReference type="EMBL" id="JAIWQS010000009">
    <property type="protein sequence ID" value="KAJ8755014.1"/>
    <property type="molecule type" value="Genomic_DNA"/>
</dbReference>
<dbReference type="InterPro" id="IPR056924">
    <property type="entry name" value="SH3_Tf2-1"/>
</dbReference>